<keyword evidence="2" id="KW-1185">Reference proteome</keyword>
<name>A0A0M3HKB9_ASCLU</name>
<protein>
    <submittedName>
        <fullName evidence="3">S9 family peptidase</fullName>
    </submittedName>
</protein>
<dbReference type="GO" id="GO:0060070">
    <property type="term" value="P:canonical Wnt signaling pathway"/>
    <property type="evidence" value="ECO:0007669"/>
    <property type="project" value="TreeGrafter"/>
</dbReference>
<dbReference type="InterPro" id="IPR050778">
    <property type="entry name" value="Cueball_EGF_LRP_Nidogen"/>
</dbReference>
<evidence type="ECO:0000313" key="2">
    <source>
        <dbReference type="Proteomes" id="UP000036681"/>
    </source>
</evidence>
<dbReference type="Pfam" id="PF00058">
    <property type="entry name" value="Ldl_recept_b"/>
    <property type="match status" value="1"/>
</dbReference>
<evidence type="ECO:0000313" key="3">
    <source>
        <dbReference type="WBParaSite" id="ALUE_0000196401-mRNA-1"/>
    </source>
</evidence>
<organism evidence="2 3">
    <name type="scientific">Ascaris lumbricoides</name>
    <name type="common">Giant roundworm</name>
    <dbReference type="NCBI Taxonomy" id="6252"/>
    <lineage>
        <taxon>Eukaryota</taxon>
        <taxon>Metazoa</taxon>
        <taxon>Ecdysozoa</taxon>
        <taxon>Nematoda</taxon>
        <taxon>Chromadorea</taxon>
        <taxon>Rhabditida</taxon>
        <taxon>Spirurina</taxon>
        <taxon>Ascaridomorpha</taxon>
        <taxon>Ascaridoidea</taxon>
        <taxon>Ascarididae</taxon>
        <taxon>Ascaris</taxon>
    </lineage>
</organism>
<evidence type="ECO:0000256" key="1">
    <source>
        <dbReference type="PROSITE-ProRule" id="PRU00461"/>
    </source>
</evidence>
<dbReference type="GO" id="GO:0042813">
    <property type="term" value="F:Wnt receptor activity"/>
    <property type="evidence" value="ECO:0007669"/>
    <property type="project" value="TreeGrafter"/>
</dbReference>
<dbReference type="SMART" id="SM00135">
    <property type="entry name" value="LY"/>
    <property type="match status" value="2"/>
</dbReference>
<dbReference type="InterPro" id="IPR011042">
    <property type="entry name" value="6-blade_b-propeller_TolB-like"/>
</dbReference>
<dbReference type="InterPro" id="IPR000033">
    <property type="entry name" value="LDLR_classB_rpt"/>
</dbReference>
<feature type="repeat" description="LDL-receptor class B" evidence="1">
    <location>
        <begin position="34"/>
        <end position="76"/>
    </location>
</feature>
<sequence>LQVARADLDGKNPLVIVSNDLSELDHIALDTANQRVYYSESKAGRISSVTYDGQDRHYVLNDAGKQPRGLAFFNNRLFYADSAFDSVEVATITGDGQPPQFTHFKKDVEQLVN</sequence>
<dbReference type="PROSITE" id="PS51120">
    <property type="entry name" value="LDLRB"/>
    <property type="match status" value="1"/>
</dbReference>
<dbReference type="GO" id="GO:0017147">
    <property type="term" value="F:Wnt-protein binding"/>
    <property type="evidence" value="ECO:0007669"/>
    <property type="project" value="TreeGrafter"/>
</dbReference>
<dbReference type="Proteomes" id="UP000036681">
    <property type="component" value="Unplaced"/>
</dbReference>
<dbReference type="PANTHER" id="PTHR46513:SF13">
    <property type="entry name" value="EGF-LIKE DOMAIN-CONTAINING PROTEIN"/>
    <property type="match status" value="1"/>
</dbReference>
<dbReference type="PANTHER" id="PTHR46513">
    <property type="entry name" value="VITELLOGENIN RECEPTOR-LIKE PROTEIN-RELATED-RELATED"/>
    <property type="match status" value="1"/>
</dbReference>
<dbReference type="WBParaSite" id="ALUE_0000196401-mRNA-1">
    <property type="protein sequence ID" value="ALUE_0000196401-mRNA-1"/>
    <property type="gene ID" value="ALUE_0000196401"/>
</dbReference>
<reference evidence="3" key="1">
    <citation type="submission" date="2017-02" db="UniProtKB">
        <authorList>
            <consortium name="WormBaseParasite"/>
        </authorList>
    </citation>
    <scope>IDENTIFICATION</scope>
</reference>
<accession>A0A0M3HKB9</accession>
<dbReference type="SUPFAM" id="SSF63825">
    <property type="entry name" value="YWTD domain"/>
    <property type="match status" value="1"/>
</dbReference>
<dbReference type="GO" id="GO:0005886">
    <property type="term" value="C:plasma membrane"/>
    <property type="evidence" value="ECO:0007669"/>
    <property type="project" value="TreeGrafter"/>
</dbReference>
<proteinExistence type="predicted"/>
<dbReference type="AlphaFoldDB" id="A0A0M3HKB9"/>
<dbReference type="Gene3D" id="2.120.10.30">
    <property type="entry name" value="TolB, C-terminal domain"/>
    <property type="match status" value="1"/>
</dbReference>